<protein>
    <submittedName>
        <fullName evidence="8">Metal ABC transporter permease</fullName>
    </submittedName>
</protein>
<sequence length="288" mass="30879">MFELLFDPLFHLPFVTGLLLAPVAAVIGVYLRLRDEWLAALAYAQVAAAGGVLAVLIHAPVMLGALVAAGLAATLKGLLERAGNDHFVIFILVGWSLALVASAFSAHGEMIGKSLMDGQLYFTGIGHLWAAGLILGVAVLAMPWLSRRLLMSRFFPDHYSANDIPGWRHHLFFDLLVVAAVAVATTTYGVMAAFALVFVPAWIAWGLARGWFLVLLLTATIAIVAYLIAFVAAIALDQPFGPVMVLTLTLLSLLRLVSSRRAPAARTLDQRLTRSPLTAPADGYPETP</sequence>
<keyword evidence="4 7" id="KW-1133">Transmembrane helix</keyword>
<reference evidence="8 9" key="1">
    <citation type="submission" date="2024-05" db="EMBL/GenBank/DDBJ databases">
        <title>Genome Sequence and Characterization of the New Strain Purple Sulfur Bacterium of Genus Thioalkalicoccus.</title>
        <authorList>
            <person name="Bryantseva I.A."/>
            <person name="Kyndt J.A."/>
            <person name="Imhoff J.F."/>
        </authorList>
    </citation>
    <scope>NUCLEOTIDE SEQUENCE [LARGE SCALE GENOMIC DNA]</scope>
    <source>
        <strain evidence="8 9">Um2</strain>
    </source>
</reference>
<evidence type="ECO:0000256" key="6">
    <source>
        <dbReference type="RuleBase" id="RU003943"/>
    </source>
</evidence>
<name>A0ABV4BBS4_9GAMM</name>
<keyword evidence="6" id="KW-0813">Transport</keyword>
<dbReference type="PANTHER" id="PTHR30477">
    <property type="entry name" value="ABC-TRANSPORTER METAL-BINDING PROTEIN"/>
    <property type="match status" value="1"/>
</dbReference>
<keyword evidence="5 7" id="KW-0472">Membrane</keyword>
<evidence type="ECO:0000313" key="9">
    <source>
        <dbReference type="Proteomes" id="UP001564408"/>
    </source>
</evidence>
<evidence type="ECO:0000256" key="4">
    <source>
        <dbReference type="ARBA" id="ARBA00022989"/>
    </source>
</evidence>
<gene>
    <name evidence="8" type="ORF">ABC977_05920</name>
</gene>
<dbReference type="SUPFAM" id="SSF81345">
    <property type="entry name" value="ABC transporter involved in vitamin B12 uptake, BtuC"/>
    <property type="match status" value="1"/>
</dbReference>
<feature type="transmembrane region" description="Helical" evidence="7">
    <location>
        <begin position="211"/>
        <end position="234"/>
    </location>
</feature>
<keyword evidence="9" id="KW-1185">Reference proteome</keyword>
<comment type="similarity">
    <text evidence="2 6">Belongs to the ABC-3 integral membrane protein family.</text>
</comment>
<keyword evidence="3 6" id="KW-0812">Transmembrane</keyword>
<feature type="transmembrane region" description="Helical" evidence="7">
    <location>
        <begin position="240"/>
        <end position="257"/>
    </location>
</feature>
<evidence type="ECO:0000256" key="3">
    <source>
        <dbReference type="ARBA" id="ARBA00022692"/>
    </source>
</evidence>
<evidence type="ECO:0000256" key="2">
    <source>
        <dbReference type="ARBA" id="ARBA00008034"/>
    </source>
</evidence>
<dbReference type="PANTHER" id="PTHR30477:SF19">
    <property type="entry name" value="METAL ABC TRANSPORTER PERMEASE"/>
    <property type="match status" value="1"/>
</dbReference>
<dbReference type="EMBL" id="JBDKXB010000005">
    <property type="protein sequence ID" value="MEY6431945.1"/>
    <property type="molecule type" value="Genomic_DNA"/>
</dbReference>
<dbReference type="InterPro" id="IPR001626">
    <property type="entry name" value="ABC_TroCD"/>
</dbReference>
<feature type="transmembrane region" description="Helical" evidence="7">
    <location>
        <begin position="43"/>
        <end position="75"/>
    </location>
</feature>
<proteinExistence type="inferred from homology"/>
<evidence type="ECO:0000313" key="8">
    <source>
        <dbReference type="EMBL" id="MEY6431945.1"/>
    </source>
</evidence>
<feature type="transmembrane region" description="Helical" evidence="7">
    <location>
        <begin position="87"/>
        <end position="108"/>
    </location>
</feature>
<evidence type="ECO:0000256" key="1">
    <source>
        <dbReference type="ARBA" id="ARBA00004141"/>
    </source>
</evidence>
<organism evidence="8 9">
    <name type="scientific">Thioalkalicoccus limnaeus</name>
    <dbReference type="NCBI Taxonomy" id="120681"/>
    <lineage>
        <taxon>Bacteria</taxon>
        <taxon>Pseudomonadati</taxon>
        <taxon>Pseudomonadota</taxon>
        <taxon>Gammaproteobacteria</taxon>
        <taxon>Chromatiales</taxon>
        <taxon>Chromatiaceae</taxon>
        <taxon>Thioalkalicoccus</taxon>
    </lineage>
</organism>
<evidence type="ECO:0000256" key="7">
    <source>
        <dbReference type="SAM" id="Phobius"/>
    </source>
</evidence>
<evidence type="ECO:0000256" key="5">
    <source>
        <dbReference type="ARBA" id="ARBA00023136"/>
    </source>
</evidence>
<feature type="transmembrane region" description="Helical" evidence="7">
    <location>
        <begin position="120"/>
        <end position="145"/>
    </location>
</feature>
<comment type="subcellular location">
    <subcellularLocation>
        <location evidence="6">Cell membrane</location>
        <topology evidence="6">Multi-pass membrane protein</topology>
    </subcellularLocation>
    <subcellularLocation>
        <location evidence="1">Membrane</location>
        <topology evidence="1">Multi-pass membrane protein</topology>
    </subcellularLocation>
</comment>
<accession>A0ABV4BBS4</accession>
<feature type="transmembrane region" description="Helical" evidence="7">
    <location>
        <begin position="12"/>
        <end position="31"/>
    </location>
</feature>
<dbReference type="Pfam" id="PF00950">
    <property type="entry name" value="ABC-3"/>
    <property type="match status" value="1"/>
</dbReference>
<dbReference type="Proteomes" id="UP001564408">
    <property type="component" value="Unassembled WGS sequence"/>
</dbReference>
<dbReference type="RefSeq" id="WP_369666326.1">
    <property type="nucleotide sequence ID" value="NZ_JBDKXB010000005.1"/>
</dbReference>
<feature type="transmembrane region" description="Helical" evidence="7">
    <location>
        <begin position="175"/>
        <end position="199"/>
    </location>
</feature>
<comment type="caution">
    <text evidence="8">The sequence shown here is derived from an EMBL/GenBank/DDBJ whole genome shotgun (WGS) entry which is preliminary data.</text>
</comment>
<dbReference type="InterPro" id="IPR037294">
    <property type="entry name" value="ABC_BtuC-like"/>
</dbReference>